<protein>
    <submittedName>
        <fullName evidence="2">Uncharacterized protein</fullName>
    </submittedName>
</protein>
<gene>
    <name evidence="2" type="ORF">CINC_LOCUS7318</name>
</gene>
<feature type="compositionally biased region" description="Low complexity" evidence="1">
    <location>
        <begin position="40"/>
        <end position="66"/>
    </location>
</feature>
<dbReference type="EMBL" id="LR824026">
    <property type="protein sequence ID" value="CAD0205014.1"/>
    <property type="molecule type" value="Genomic_DNA"/>
</dbReference>
<dbReference type="Proteomes" id="UP001154114">
    <property type="component" value="Chromosome 23"/>
</dbReference>
<evidence type="ECO:0000313" key="3">
    <source>
        <dbReference type="Proteomes" id="UP001154114"/>
    </source>
</evidence>
<reference evidence="2" key="1">
    <citation type="submission" date="2021-12" db="EMBL/GenBank/DDBJ databases">
        <authorList>
            <person name="King R."/>
        </authorList>
    </citation>
    <scope>NUCLEOTIDE SEQUENCE</scope>
</reference>
<evidence type="ECO:0000256" key="1">
    <source>
        <dbReference type="SAM" id="MobiDB-lite"/>
    </source>
</evidence>
<organism evidence="2 3">
    <name type="scientific">Chrysodeixis includens</name>
    <name type="common">Soybean looper</name>
    <name type="synonym">Pseudoplusia includens</name>
    <dbReference type="NCBI Taxonomy" id="689277"/>
    <lineage>
        <taxon>Eukaryota</taxon>
        <taxon>Metazoa</taxon>
        <taxon>Ecdysozoa</taxon>
        <taxon>Arthropoda</taxon>
        <taxon>Hexapoda</taxon>
        <taxon>Insecta</taxon>
        <taxon>Pterygota</taxon>
        <taxon>Neoptera</taxon>
        <taxon>Endopterygota</taxon>
        <taxon>Lepidoptera</taxon>
        <taxon>Glossata</taxon>
        <taxon>Ditrysia</taxon>
        <taxon>Noctuoidea</taxon>
        <taxon>Noctuidae</taxon>
        <taxon>Plusiinae</taxon>
        <taxon>Chrysodeixis</taxon>
    </lineage>
</organism>
<name>A0A9N8KVS5_CHRIL</name>
<sequence>MQTNVQIDTKALRHSPEHGKGGKGGNRFTAEARYPGSAGGLSAARSPPPGAGAARGSGRQSRGVRAPLARTPLRYKV</sequence>
<evidence type="ECO:0000313" key="2">
    <source>
        <dbReference type="EMBL" id="CAD0205014.1"/>
    </source>
</evidence>
<feature type="region of interest" description="Disordered" evidence="1">
    <location>
        <begin position="1"/>
        <end position="77"/>
    </location>
</feature>
<keyword evidence="3" id="KW-1185">Reference proteome</keyword>
<dbReference type="OrthoDB" id="7323794at2759"/>
<accession>A0A9N8KVS5</accession>
<dbReference type="AlphaFoldDB" id="A0A9N8KVS5"/>
<proteinExistence type="predicted"/>
<feature type="compositionally biased region" description="Basic and acidic residues" evidence="1">
    <location>
        <begin position="10"/>
        <end position="20"/>
    </location>
</feature>